<reference evidence="1 2" key="1">
    <citation type="submission" date="2020-04" db="EMBL/GenBank/DDBJ databases">
        <title>Novel Paenibacillus strain UniB2 isolated from commercial digestive syrup.</title>
        <authorList>
            <person name="Thorat V."/>
            <person name="Kirdat K."/>
            <person name="Tiwarekar B."/>
            <person name="Yadav A."/>
        </authorList>
    </citation>
    <scope>NUCLEOTIDE SEQUENCE [LARGE SCALE GENOMIC DNA]</scope>
    <source>
        <strain evidence="1 2">UniB2</strain>
    </source>
</reference>
<dbReference type="AlphaFoldDB" id="A0A6H2GZC8"/>
<organism evidence="1 2">
    <name type="scientific">Paenibacillus albicereus</name>
    <dbReference type="NCBI Taxonomy" id="2726185"/>
    <lineage>
        <taxon>Bacteria</taxon>
        <taxon>Bacillati</taxon>
        <taxon>Bacillota</taxon>
        <taxon>Bacilli</taxon>
        <taxon>Bacillales</taxon>
        <taxon>Paenibacillaceae</taxon>
        <taxon>Paenibacillus</taxon>
    </lineage>
</organism>
<dbReference type="RefSeq" id="WP_168908299.1">
    <property type="nucleotide sequence ID" value="NZ_CP051428.1"/>
</dbReference>
<protein>
    <submittedName>
        <fullName evidence="1">Uncharacterized protein</fullName>
    </submittedName>
</protein>
<gene>
    <name evidence="1" type="ORF">HGI30_15035</name>
</gene>
<evidence type="ECO:0000313" key="2">
    <source>
        <dbReference type="Proteomes" id="UP000502136"/>
    </source>
</evidence>
<dbReference type="Gene3D" id="1.10.8.200">
    <property type="entry name" value="Replisome organizer (g39p helicase loader/inhibitor protein)"/>
    <property type="match status" value="1"/>
</dbReference>
<dbReference type="EMBL" id="CP051428">
    <property type="protein sequence ID" value="QJC52747.1"/>
    <property type="molecule type" value="Genomic_DNA"/>
</dbReference>
<name>A0A6H2GZC8_9BACL</name>
<sequence length="113" mass="13018">MKKTEVIQLMAIIRSNYQHFEISEEKSAVWHSLMEAMSFEAAKLNLKSFMQQSPYPPTAADIIARDPGQFTDYAQLRSETAERLREIEGWHQQAVPLPERLIPKMLRGGDVNE</sequence>
<accession>A0A6H2GZC8</accession>
<dbReference type="Proteomes" id="UP000502136">
    <property type="component" value="Chromosome"/>
</dbReference>
<evidence type="ECO:0000313" key="1">
    <source>
        <dbReference type="EMBL" id="QJC52747.1"/>
    </source>
</evidence>
<dbReference type="KEGG" id="palr:HGI30_15035"/>
<proteinExistence type="predicted"/>
<keyword evidence="2" id="KW-1185">Reference proteome</keyword>